<geneLocation type="plasmid" evidence="2 3">
    <name>pBM400</name>
</geneLocation>
<keyword evidence="1" id="KW-0812">Transmembrane</keyword>
<reference evidence="2 3" key="1">
    <citation type="journal article" date="2003" name="Appl. Environ. Microbiol.">
        <title>Sequencing and characterization of pBM400 from Bacillus megaterium QM B1551.</title>
        <authorList>
            <person name="Scholle M.D."/>
            <person name="White C.A."/>
            <person name="Kunnimalaiyaan M."/>
            <person name="Vary P.S."/>
        </authorList>
    </citation>
    <scope>NUCLEOTIDE SEQUENCE [LARGE SCALE GENOMIC DNA]</scope>
    <source>
        <strain evidence="3">ATCC 12872 / QMB1551</strain>
        <plasmid evidence="2">pBM400</plasmid>
    </source>
</reference>
<dbReference type="PROSITE" id="PS51257">
    <property type="entry name" value="PROKAR_LIPOPROTEIN"/>
    <property type="match status" value="1"/>
</dbReference>
<keyword evidence="1" id="KW-1133">Transmembrane helix</keyword>
<proteinExistence type="predicted"/>
<keyword evidence="2" id="KW-0449">Lipoprotein</keyword>
<keyword evidence="1" id="KW-0472">Membrane</keyword>
<dbReference type="EMBL" id="CP001987">
    <property type="protein sequence ID" value="ADE72332.1"/>
    <property type="molecule type" value="Genomic_DNA"/>
</dbReference>
<reference evidence="2 3" key="2">
    <citation type="journal article" date="2011" name="J. Bacteriol.">
        <title>Genome sequences of the biotechnologically important Bacillus megaterium strains QM B1551 and DSM319.</title>
        <authorList>
            <person name="Eppinger M."/>
            <person name="Bunk B."/>
            <person name="Johns M.A."/>
            <person name="Edirisinghe J.N."/>
            <person name="Kutumbaka K.K."/>
            <person name="Koenig S.S."/>
            <person name="Huot Creasy H."/>
            <person name="Rosovitz M.J."/>
            <person name="Riley D.R."/>
            <person name="Daugherty S."/>
            <person name="Martin M."/>
            <person name="Elbourne L.D."/>
            <person name="Paulsen I."/>
            <person name="Biedendieck R."/>
            <person name="Braun C."/>
            <person name="Grayburn S."/>
            <person name="Dhingra S."/>
            <person name="Lukyanchuk V."/>
            <person name="Ball B."/>
            <person name="Ul-Qamar R."/>
            <person name="Seibel J."/>
            <person name="Bremer E."/>
            <person name="Jahn D."/>
            <person name="Ravel J."/>
            <person name="Vary P.S."/>
        </authorList>
    </citation>
    <scope>NUCLEOTIDE SEQUENCE [LARGE SCALE GENOMIC DNA]</scope>
    <source>
        <strain evidence="3">ATCC 12872 / QMB1551</strain>
        <plasmid evidence="2">pBM400</plasmid>
    </source>
</reference>
<accession>D5E3F7</accession>
<gene>
    <name evidence="2" type="ordered locus">BMQ_pBM40049</name>
</gene>
<dbReference type="HOGENOM" id="CLU_3247339_0_0_9"/>
<keyword evidence="2" id="KW-0614">Plasmid</keyword>
<feature type="transmembrane region" description="Helical" evidence="1">
    <location>
        <begin position="12"/>
        <end position="30"/>
    </location>
</feature>
<dbReference type="Proteomes" id="UP000000935">
    <property type="component" value="Plasmid pBM400"/>
</dbReference>
<organism evidence="2 3">
    <name type="scientific">Priestia megaterium (strain ATCC 12872 / QMB1551)</name>
    <name type="common">Bacillus megaterium</name>
    <dbReference type="NCBI Taxonomy" id="545693"/>
    <lineage>
        <taxon>Bacteria</taxon>
        <taxon>Bacillati</taxon>
        <taxon>Bacillota</taxon>
        <taxon>Bacilli</taxon>
        <taxon>Bacillales</taxon>
        <taxon>Bacillaceae</taxon>
        <taxon>Priestia</taxon>
    </lineage>
</organism>
<name>D5E3F7_PRIM1</name>
<evidence type="ECO:0000313" key="2">
    <source>
        <dbReference type="EMBL" id="ADE72332.1"/>
    </source>
</evidence>
<evidence type="ECO:0000256" key="1">
    <source>
        <dbReference type="SAM" id="Phobius"/>
    </source>
</evidence>
<keyword evidence="3" id="KW-1185">Reference proteome</keyword>
<dbReference type="KEGG" id="bmq:BMQ_pBM40049"/>
<evidence type="ECO:0000313" key="3">
    <source>
        <dbReference type="Proteomes" id="UP000000935"/>
    </source>
</evidence>
<dbReference type="AlphaFoldDB" id="D5E3F7"/>
<protein>
    <submittedName>
        <fullName evidence="2">Lipoprotein, putative</fullName>
    </submittedName>
</protein>
<sequence>MRIKSRAFYNTTYVNLMFIGCTLFLIQLLGLDVKLNSTIIIV</sequence>